<accession>A0A6P4Z9D3</accession>
<dbReference type="GO" id="GO:0016788">
    <property type="term" value="F:hydrolase activity, acting on ester bonds"/>
    <property type="evidence" value="ECO:0007669"/>
    <property type="project" value="TreeGrafter"/>
</dbReference>
<proteinExistence type="predicted"/>
<evidence type="ECO:0000256" key="6">
    <source>
        <dbReference type="ARBA" id="ARBA00023242"/>
    </source>
</evidence>
<dbReference type="GeneID" id="109471428"/>
<feature type="domain" description="DUF1907" evidence="7">
    <location>
        <begin position="24"/>
        <end position="307"/>
    </location>
</feature>
<dbReference type="InterPro" id="IPR015021">
    <property type="entry name" value="C11orf54_DUF1907"/>
</dbReference>
<evidence type="ECO:0000256" key="5">
    <source>
        <dbReference type="ARBA" id="ARBA00022833"/>
    </source>
</evidence>
<keyword evidence="6" id="KW-0539">Nucleus</keyword>
<dbReference type="KEGG" id="bbel:109471428"/>
<keyword evidence="3" id="KW-0479">Metal-binding</keyword>
<evidence type="ECO:0000256" key="1">
    <source>
        <dbReference type="ARBA" id="ARBA00004123"/>
    </source>
</evidence>
<sequence length="319" mass="35299">MAEREMAVDRKEAFVPPLDELAAVLQAGLSTNFLDAKVKVVDCPDLTQPPFTLAAPGLCGSPRVADVGGVPYLIPTPQLDKKYNLEQVAGQVDLPGAFVLGAGAGGAHVVGVNCEMMPNIRTTGGAHSRNNQTRISRVNTEDGTCILEHYEETYQCRDFCLLANLFFSEGKPGKVLEVKAKVRTGQENFVSCMRKTLEQQYGDRPVALGGTFLLEKGQAKIHIMPGFSQTPLQSEQDVNNWLNFFEMSGPLINLSVFVSRDPGLDLRVEHTHCFSHHGEGGHYHYDTTPEEVEYRGYFLPAEYIYRVDRPKISHMIGRD</sequence>
<dbReference type="AlphaFoldDB" id="A0A6P4Z9D3"/>
<evidence type="ECO:0000256" key="2">
    <source>
        <dbReference type="ARBA" id="ARBA00011245"/>
    </source>
</evidence>
<evidence type="ECO:0000313" key="9">
    <source>
        <dbReference type="RefSeq" id="XP_019626271.1"/>
    </source>
</evidence>
<evidence type="ECO:0000256" key="3">
    <source>
        <dbReference type="ARBA" id="ARBA00022723"/>
    </source>
</evidence>
<gene>
    <name evidence="9" type="primary">LOC109471428</name>
</gene>
<dbReference type="RefSeq" id="XP_019626271.1">
    <property type="nucleotide sequence ID" value="XM_019770712.1"/>
</dbReference>
<reference evidence="9" key="1">
    <citation type="submission" date="2025-08" db="UniProtKB">
        <authorList>
            <consortium name="RefSeq"/>
        </authorList>
    </citation>
    <scope>IDENTIFICATION</scope>
    <source>
        <tissue evidence="9">Gonad</tissue>
    </source>
</reference>
<keyword evidence="5" id="KW-0862">Zinc</keyword>
<name>A0A6P4Z9D3_BRABE</name>
<keyword evidence="4 9" id="KW-0378">Hydrolase</keyword>
<evidence type="ECO:0000256" key="4">
    <source>
        <dbReference type="ARBA" id="ARBA00022801"/>
    </source>
</evidence>
<evidence type="ECO:0000259" key="7">
    <source>
        <dbReference type="SMART" id="SM01168"/>
    </source>
</evidence>
<dbReference type="SMART" id="SM01168">
    <property type="entry name" value="DUF1907"/>
    <property type="match status" value="1"/>
</dbReference>
<evidence type="ECO:0000313" key="8">
    <source>
        <dbReference type="Proteomes" id="UP000515135"/>
    </source>
</evidence>
<dbReference type="PANTHER" id="PTHR13204:SF1">
    <property type="entry name" value="ESTER HYDROLASE C11ORF54"/>
    <property type="match status" value="1"/>
</dbReference>
<organism evidence="8 9">
    <name type="scientific">Branchiostoma belcheri</name>
    <name type="common">Amphioxus</name>
    <dbReference type="NCBI Taxonomy" id="7741"/>
    <lineage>
        <taxon>Eukaryota</taxon>
        <taxon>Metazoa</taxon>
        <taxon>Chordata</taxon>
        <taxon>Cephalochordata</taxon>
        <taxon>Leptocardii</taxon>
        <taxon>Amphioxiformes</taxon>
        <taxon>Branchiostomatidae</taxon>
        <taxon>Branchiostoma</taxon>
    </lineage>
</organism>
<comment type="subcellular location">
    <subcellularLocation>
        <location evidence="1">Nucleus</location>
    </subcellularLocation>
</comment>
<dbReference type="PANTHER" id="PTHR13204">
    <property type="entry name" value="PTD012 PROTEIN"/>
    <property type="match status" value="1"/>
</dbReference>
<dbReference type="CDD" id="cd17298">
    <property type="entry name" value="DUF1907"/>
    <property type="match status" value="1"/>
</dbReference>
<dbReference type="GO" id="GO:0008270">
    <property type="term" value="F:zinc ion binding"/>
    <property type="evidence" value="ECO:0007669"/>
    <property type="project" value="TreeGrafter"/>
</dbReference>
<protein>
    <submittedName>
        <fullName evidence="9">Ester hydrolase C11orf54 homolog</fullName>
    </submittedName>
</protein>
<dbReference type="GO" id="GO:0005634">
    <property type="term" value="C:nucleus"/>
    <property type="evidence" value="ECO:0007669"/>
    <property type="project" value="UniProtKB-SubCell"/>
</dbReference>
<dbReference type="SUPFAM" id="SSF117856">
    <property type="entry name" value="AF0104/ALDC/Ptd012-like"/>
    <property type="match status" value="1"/>
</dbReference>
<dbReference type="Pfam" id="PF08925">
    <property type="entry name" value="DUF1907"/>
    <property type="match status" value="1"/>
</dbReference>
<keyword evidence="8" id="KW-1185">Reference proteome</keyword>
<dbReference type="OrthoDB" id="5119241at2759"/>
<comment type="subunit">
    <text evidence="2">Monomer.</text>
</comment>
<dbReference type="Proteomes" id="UP000515135">
    <property type="component" value="Unplaced"/>
</dbReference>